<dbReference type="InterPro" id="IPR048015">
    <property type="entry name" value="NTP-PPase_MazG-like_N"/>
</dbReference>
<dbReference type="InterPro" id="IPR011551">
    <property type="entry name" value="NTP_PyrPHydrolase_MazG"/>
</dbReference>
<dbReference type="NCBIfam" id="NF007113">
    <property type="entry name" value="PRK09562.1"/>
    <property type="match status" value="1"/>
</dbReference>
<accession>A0ABP8MEE8</accession>
<dbReference type="CDD" id="cd11528">
    <property type="entry name" value="NTP-PPase_MazG_Nterm"/>
    <property type="match status" value="1"/>
</dbReference>
<feature type="domain" description="NTP pyrophosphohydrolase MazG-like" evidence="1">
    <location>
        <begin position="159"/>
        <end position="219"/>
    </location>
</feature>
<evidence type="ECO:0000259" key="1">
    <source>
        <dbReference type="Pfam" id="PF03819"/>
    </source>
</evidence>
<dbReference type="PANTHER" id="PTHR30522">
    <property type="entry name" value="NUCLEOSIDE TRIPHOSPHATE PYROPHOSPHOHYDROLASE"/>
    <property type="match status" value="1"/>
</dbReference>
<dbReference type="NCBIfam" id="TIGR00444">
    <property type="entry name" value="mazG"/>
    <property type="match status" value="1"/>
</dbReference>
<keyword evidence="3" id="KW-1185">Reference proteome</keyword>
<comment type="caution">
    <text evidence="2">The sequence shown here is derived from an EMBL/GenBank/DDBJ whole genome shotgun (WGS) entry which is preliminary data.</text>
</comment>
<proteinExistence type="predicted"/>
<dbReference type="RefSeq" id="WP_344821653.1">
    <property type="nucleotide sequence ID" value="NZ_BAABEZ010000001.1"/>
</dbReference>
<sequence length="254" mass="29587">MYAQSLSRLLSILDELRERCPWDKKQTLQSLRPQTIEELYELTDALSGERWDDIREELGDILLHIVFYCRIASEQGQFAMPDVIEGICNKLIHRHPHIYSVISVNDEADVRRNWEQIKKSEGKQSVLSGVPASMPALIKALRIQEKSAQIGFEWKRIEEVRDKVAEELREMDEAVASGNKEHIEEEIGDLFFAMINYARFAGVDPEEALEKTNRKFIRRFRYIEEAADRMGKDIRSMNLAEMDALWNEAKRSDK</sequence>
<dbReference type="InterPro" id="IPR048011">
    <property type="entry name" value="NTP-PPase_MazG-like_C"/>
</dbReference>
<protein>
    <submittedName>
        <fullName evidence="2">Nucleoside triphosphate pyrophosphohydrolase</fullName>
    </submittedName>
</protein>
<dbReference type="CDD" id="cd11529">
    <property type="entry name" value="NTP-PPase_MazG_Cterm"/>
    <property type="match status" value="1"/>
</dbReference>
<dbReference type="SUPFAM" id="SSF101386">
    <property type="entry name" value="all-alpha NTP pyrophosphatases"/>
    <property type="match status" value="2"/>
</dbReference>
<dbReference type="Proteomes" id="UP001501410">
    <property type="component" value="Unassembled WGS sequence"/>
</dbReference>
<dbReference type="EMBL" id="BAABEZ010000001">
    <property type="protein sequence ID" value="GAA4448583.1"/>
    <property type="molecule type" value="Genomic_DNA"/>
</dbReference>
<dbReference type="PANTHER" id="PTHR30522:SF0">
    <property type="entry name" value="NUCLEOSIDE TRIPHOSPHATE PYROPHOSPHOHYDROLASE"/>
    <property type="match status" value="1"/>
</dbReference>
<organism evidence="2 3">
    <name type="scientific">Rurimicrobium arvi</name>
    <dbReference type="NCBI Taxonomy" id="2049916"/>
    <lineage>
        <taxon>Bacteria</taxon>
        <taxon>Pseudomonadati</taxon>
        <taxon>Bacteroidota</taxon>
        <taxon>Chitinophagia</taxon>
        <taxon>Chitinophagales</taxon>
        <taxon>Chitinophagaceae</taxon>
        <taxon>Rurimicrobium</taxon>
    </lineage>
</organism>
<evidence type="ECO:0000313" key="2">
    <source>
        <dbReference type="EMBL" id="GAA4448583.1"/>
    </source>
</evidence>
<dbReference type="InterPro" id="IPR004518">
    <property type="entry name" value="MazG-like_dom"/>
</dbReference>
<feature type="domain" description="NTP pyrophosphohydrolase MazG-like" evidence="1">
    <location>
        <begin position="26"/>
        <end position="98"/>
    </location>
</feature>
<dbReference type="Pfam" id="PF03819">
    <property type="entry name" value="MazG"/>
    <property type="match status" value="2"/>
</dbReference>
<dbReference type="Gene3D" id="1.10.287.1080">
    <property type="entry name" value="MazG-like"/>
    <property type="match status" value="2"/>
</dbReference>
<evidence type="ECO:0000313" key="3">
    <source>
        <dbReference type="Proteomes" id="UP001501410"/>
    </source>
</evidence>
<gene>
    <name evidence="2" type="primary">mazG</name>
    <name evidence="2" type="ORF">GCM10023092_01370</name>
</gene>
<name>A0ABP8MEE8_9BACT</name>
<reference evidence="3" key="1">
    <citation type="journal article" date="2019" name="Int. J. Syst. Evol. Microbiol.">
        <title>The Global Catalogue of Microorganisms (GCM) 10K type strain sequencing project: providing services to taxonomists for standard genome sequencing and annotation.</title>
        <authorList>
            <consortium name="The Broad Institute Genomics Platform"/>
            <consortium name="The Broad Institute Genome Sequencing Center for Infectious Disease"/>
            <person name="Wu L."/>
            <person name="Ma J."/>
        </authorList>
    </citation>
    <scope>NUCLEOTIDE SEQUENCE [LARGE SCALE GENOMIC DNA]</scope>
    <source>
        <strain evidence="3">JCM 31921</strain>
    </source>
</reference>